<gene>
    <name evidence="9" type="ORF">FKW77_010320</name>
</gene>
<feature type="region of interest" description="Disordered" evidence="7">
    <location>
        <begin position="442"/>
        <end position="489"/>
    </location>
</feature>
<dbReference type="Proteomes" id="UP000316270">
    <property type="component" value="Chromosome 3"/>
</dbReference>
<dbReference type="GO" id="GO:0000981">
    <property type="term" value="F:DNA-binding transcription factor activity, RNA polymerase II-specific"/>
    <property type="evidence" value="ECO:0007669"/>
    <property type="project" value="TreeGrafter"/>
</dbReference>
<evidence type="ECO:0000256" key="2">
    <source>
        <dbReference type="ARBA" id="ARBA00022737"/>
    </source>
</evidence>
<proteinExistence type="predicted"/>
<dbReference type="InterPro" id="IPR036236">
    <property type="entry name" value="Znf_C2H2_sf"/>
</dbReference>
<dbReference type="SUPFAM" id="SSF57667">
    <property type="entry name" value="beta-beta-alpha zinc fingers"/>
    <property type="match status" value="1"/>
</dbReference>
<dbReference type="EMBL" id="CP042187">
    <property type="protein sequence ID" value="QDS69779.1"/>
    <property type="molecule type" value="Genomic_DNA"/>
</dbReference>
<feature type="region of interest" description="Disordered" evidence="7">
    <location>
        <begin position="1"/>
        <end position="22"/>
    </location>
</feature>
<feature type="region of interest" description="Disordered" evidence="7">
    <location>
        <begin position="135"/>
        <end position="159"/>
    </location>
</feature>
<dbReference type="GO" id="GO:0008270">
    <property type="term" value="F:zinc ion binding"/>
    <property type="evidence" value="ECO:0007669"/>
    <property type="project" value="UniProtKB-KW"/>
</dbReference>
<evidence type="ECO:0000259" key="8">
    <source>
        <dbReference type="PROSITE" id="PS50157"/>
    </source>
</evidence>
<evidence type="ECO:0000256" key="4">
    <source>
        <dbReference type="ARBA" id="ARBA00022833"/>
    </source>
</evidence>
<feature type="domain" description="C2H2-type" evidence="8">
    <location>
        <begin position="449"/>
        <end position="479"/>
    </location>
</feature>
<keyword evidence="4" id="KW-0862">Zinc</keyword>
<evidence type="ECO:0000313" key="9">
    <source>
        <dbReference type="EMBL" id="QDS69779.1"/>
    </source>
</evidence>
<dbReference type="AlphaFoldDB" id="A0A517L2B3"/>
<sequence length="489" mass="53825">MQKQANFQDTAGRFEGWSPADSTFGNTSFRDAAWPMTEVNTPDIIHSPHLQIDDYEENGEHDIVFSQFAANTNYGHNVDLPPEDISMFPVIEGDDNQYNHNHISFGEDNDGLSHHDFSNLPSQVLDFGESTVADRLFQPNNGPSIPHPPSQLPRPQDPTPPRLLDLRHAQFHTAGAQDAEGIIGDLTLRTQVHGYMIQEIAQAQPLDGLEALKQGLNAIRMASGQRGLSVQEVQTLADQGRPGDPRTENGYIVDRLTPEHLQSALDRYGRRNNGNYKLGIVRPGSTTLNFEVLVLPGASRQNVPQADVIVWVYYEPPTYDQFNCVVQPGRWAAIAPSNTTSPIKTFTQAIQSPAPVPAIPETRPQLDVSLLHVGLLRGSSSPSGTPSGSSSSSALFSGGKVASHRIDKQHRPRPGSGDKPFKCEICGSGFLWNKDLLRHSTKHNGKRDHVCPAHNCGRSYTRKDNMVRHHDDAHPDRAPLSQKNSSSRA</sequence>
<evidence type="ECO:0000256" key="1">
    <source>
        <dbReference type="ARBA" id="ARBA00022723"/>
    </source>
</evidence>
<dbReference type="SMART" id="SM00355">
    <property type="entry name" value="ZnF_C2H2"/>
    <property type="match status" value="2"/>
</dbReference>
<keyword evidence="2" id="KW-0677">Repeat</keyword>
<dbReference type="GO" id="GO:0000785">
    <property type="term" value="C:chromatin"/>
    <property type="evidence" value="ECO:0007669"/>
    <property type="project" value="TreeGrafter"/>
</dbReference>
<dbReference type="STRING" id="50376.A0A517L2B3"/>
<feature type="compositionally biased region" description="Pro residues" evidence="7">
    <location>
        <begin position="145"/>
        <end position="159"/>
    </location>
</feature>
<evidence type="ECO:0000256" key="6">
    <source>
        <dbReference type="PROSITE-ProRule" id="PRU00042"/>
    </source>
</evidence>
<name>A0A517L2B3_9PEZI</name>
<evidence type="ECO:0000256" key="7">
    <source>
        <dbReference type="SAM" id="MobiDB-lite"/>
    </source>
</evidence>
<dbReference type="GO" id="GO:0000978">
    <property type="term" value="F:RNA polymerase II cis-regulatory region sequence-specific DNA binding"/>
    <property type="evidence" value="ECO:0007669"/>
    <property type="project" value="TreeGrafter"/>
</dbReference>
<feature type="region of interest" description="Disordered" evidence="7">
    <location>
        <begin position="377"/>
        <end position="419"/>
    </location>
</feature>
<accession>A0A517L2B3</accession>
<feature type="domain" description="C2H2-type" evidence="8">
    <location>
        <begin position="421"/>
        <end position="448"/>
    </location>
</feature>
<dbReference type="PROSITE" id="PS00028">
    <property type="entry name" value="ZINC_FINGER_C2H2_1"/>
    <property type="match status" value="2"/>
</dbReference>
<protein>
    <recommendedName>
        <fullName evidence="5">C2H2 type master regulator of conidiophore development brlA</fullName>
    </recommendedName>
</protein>
<evidence type="ECO:0000256" key="3">
    <source>
        <dbReference type="ARBA" id="ARBA00022771"/>
    </source>
</evidence>
<feature type="compositionally biased region" description="Basic and acidic residues" evidence="7">
    <location>
        <begin position="461"/>
        <end position="477"/>
    </location>
</feature>
<dbReference type="GO" id="GO:0005667">
    <property type="term" value="C:transcription regulator complex"/>
    <property type="evidence" value="ECO:0007669"/>
    <property type="project" value="TreeGrafter"/>
</dbReference>
<dbReference type="PANTHER" id="PTHR14003:SF19">
    <property type="entry name" value="YY2 TRANSCRIPTION FACTOR"/>
    <property type="match status" value="1"/>
</dbReference>
<dbReference type="PROSITE" id="PS50157">
    <property type="entry name" value="ZINC_FINGER_C2H2_2"/>
    <property type="match status" value="2"/>
</dbReference>
<feature type="compositionally biased region" description="Low complexity" evidence="7">
    <location>
        <begin position="377"/>
        <end position="399"/>
    </location>
</feature>
<dbReference type="PANTHER" id="PTHR14003">
    <property type="entry name" value="TRANSCRIPTIONAL REPRESSOR PROTEIN YY"/>
    <property type="match status" value="1"/>
</dbReference>
<evidence type="ECO:0000256" key="5">
    <source>
        <dbReference type="ARBA" id="ARBA00044085"/>
    </source>
</evidence>
<organism evidence="9 10">
    <name type="scientific">Venturia effusa</name>
    <dbReference type="NCBI Taxonomy" id="50376"/>
    <lineage>
        <taxon>Eukaryota</taxon>
        <taxon>Fungi</taxon>
        <taxon>Dikarya</taxon>
        <taxon>Ascomycota</taxon>
        <taxon>Pezizomycotina</taxon>
        <taxon>Dothideomycetes</taxon>
        <taxon>Pleosporomycetidae</taxon>
        <taxon>Venturiales</taxon>
        <taxon>Venturiaceae</taxon>
        <taxon>Venturia</taxon>
    </lineage>
</organism>
<keyword evidence="1" id="KW-0479">Metal-binding</keyword>
<dbReference type="InterPro" id="IPR013087">
    <property type="entry name" value="Znf_C2H2_type"/>
</dbReference>
<evidence type="ECO:0000313" key="10">
    <source>
        <dbReference type="Proteomes" id="UP000316270"/>
    </source>
</evidence>
<keyword evidence="3 6" id="KW-0863">Zinc-finger</keyword>
<dbReference type="OrthoDB" id="8922241at2759"/>
<keyword evidence="10" id="KW-1185">Reference proteome</keyword>
<reference evidence="9 10" key="1">
    <citation type="submission" date="2019-07" db="EMBL/GenBank/DDBJ databases">
        <title>Finished genome of Venturia effusa.</title>
        <authorList>
            <person name="Young C.A."/>
            <person name="Cox M.P."/>
            <person name="Ganley A.R.D."/>
            <person name="David W.J."/>
        </authorList>
    </citation>
    <scope>NUCLEOTIDE SEQUENCE [LARGE SCALE GENOMIC DNA]</scope>
    <source>
        <strain evidence="10">albino</strain>
    </source>
</reference>
<dbReference type="Gene3D" id="3.30.160.60">
    <property type="entry name" value="Classic Zinc Finger"/>
    <property type="match status" value="2"/>
</dbReference>